<dbReference type="InterPro" id="IPR038770">
    <property type="entry name" value="Na+/solute_symporter_sf"/>
</dbReference>
<evidence type="ECO:0000256" key="8">
    <source>
        <dbReference type="ARBA" id="ARBA00023136"/>
    </source>
</evidence>
<accession>A0A5C5WH42</accession>
<evidence type="ECO:0000256" key="1">
    <source>
        <dbReference type="ARBA" id="ARBA00004651"/>
    </source>
</evidence>
<keyword evidence="2" id="KW-0813">Transport</keyword>
<evidence type="ECO:0000259" key="10">
    <source>
        <dbReference type="Pfam" id="PF00999"/>
    </source>
</evidence>
<evidence type="ECO:0000313" key="13">
    <source>
        <dbReference type="Proteomes" id="UP000317243"/>
    </source>
</evidence>
<dbReference type="GO" id="GO:0005886">
    <property type="term" value="C:plasma membrane"/>
    <property type="evidence" value="ECO:0007669"/>
    <property type="project" value="UniProtKB-SubCell"/>
</dbReference>
<dbReference type="Pfam" id="PF00999">
    <property type="entry name" value="Na_H_Exchanger"/>
    <property type="match status" value="1"/>
</dbReference>
<dbReference type="Gene3D" id="1.20.1530.20">
    <property type="match status" value="1"/>
</dbReference>
<dbReference type="InterPro" id="IPR036291">
    <property type="entry name" value="NAD(P)-bd_dom_sf"/>
</dbReference>
<dbReference type="Pfam" id="PF02254">
    <property type="entry name" value="TrkA_N"/>
    <property type="match status" value="1"/>
</dbReference>
<keyword evidence="4" id="KW-1003">Cell membrane</keyword>
<organism evidence="12 13">
    <name type="scientific">Thalassoglobus neptunius</name>
    <dbReference type="NCBI Taxonomy" id="1938619"/>
    <lineage>
        <taxon>Bacteria</taxon>
        <taxon>Pseudomonadati</taxon>
        <taxon>Planctomycetota</taxon>
        <taxon>Planctomycetia</taxon>
        <taxon>Planctomycetales</taxon>
        <taxon>Planctomycetaceae</taxon>
        <taxon>Thalassoglobus</taxon>
    </lineage>
</organism>
<keyword evidence="5 9" id="KW-0812">Transmembrane</keyword>
<protein>
    <submittedName>
        <fullName evidence="12">K(+)/H(+) antiporter NhaP2</fullName>
    </submittedName>
</protein>
<dbReference type="GO" id="GO:0015297">
    <property type="term" value="F:antiporter activity"/>
    <property type="evidence" value="ECO:0007669"/>
    <property type="project" value="UniProtKB-KW"/>
</dbReference>
<gene>
    <name evidence="12" type="primary">nhaP2</name>
    <name evidence="12" type="ORF">KOR42_36450</name>
</gene>
<feature type="transmembrane region" description="Helical" evidence="9">
    <location>
        <begin position="248"/>
        <end position="266"/>
    </location>
</feature>
<feature type="transmembrane region" description="Helical" evidence="9">
    <location>
        <begin position="197"/>
        <end position="215"/>
    </location>
</feature>
<reference evidence="12 13" key="1">
    <citation type="submission" date="2019-02" db="EMBL/GenBank/DDBJ databases">
        <title>Deep-cultivation of Planctomycetes and their phenomic and genomic characterization uncovers novel biology.</title>
        <authorList>
            <person name="Wiegand S."/>
            <person name="Jogler M."/>
            <person name="Boedeker C."/>
            <person name="Pinto D."/>
            <person name="Vollmers J."/>
            <person name="Rivas-Marin E."/>
            <person name="Kohn T."/>
            <person name="Peeters S.H."/>
            <person name="Heuer A."/>
            <person name="Rast P."/>
            <person name="Oberbeckmann S."/>
            <person name="Bunk B."/>
            <person name="Jeske O."/>
            <person name="Meyerdierks A."/>
            <person name="Storesund J.E."/>
            <person name="Kallscheuer N."/>
            <person name="Luecker S."/>
            <person name="Lage O.M."/>
            <person name="Pohl T."/>
            <person name="Merkel B.J."/>
            <person name="Hornburger P."/>
            <person name="Mueller R.-W."/>
            <person name="Bruemmer F."/>
            <person name="Labrenz M."/>
            <person name="Spormann A.M."/>
            <person name="Op Den Camp H."/>
            <person name="Overmann J."/>
            <person name="Amann R."/>
            <person name="Jetten M.S.M."/>
            <person name="Mascher T."/>
            <person name="Medema M.H."/>
            <person name="Devos D.P."/>
            <person name="Kaster A.-K."/>
            <person name="Ovreas L."/>
            <person name="Rohde M."/>
            <person name="Galperin M.Y."/>
            <person name="Jogler C."/>
        </authorList>
    </citation>
    <scope>NUCLEOTIDE SEQUENCE [LARGE SCALE GENOMIC DNA]</scope>
    <source>
        <strain evidence="12 13">KOR42</strain>
    </source>
</reference>
<dbReference type="Gene3D" id="3.40.50.720">
    <property type="entry name" value="NAD(P)-binding Rossmann-like Domain"/>
    <property type="match status" value="1"/>
</dbReference>
<keyword evidence="7" id="KW-0406">Ion transport</keyword>
<evidence type="ECO:0000256" key="7">
    <source>
        <dbReference type="ARBA" id="ARBA00023065"/>
    </source>
</evidence>
<dbReference type="Proteomes" id="UP000317243">
    <property type="component" value="Unassembled WGS sequence"/>
</dbReference>
<evidence type="ECO:0000259" key="11">
    <source>
        <dbReference type="Pfam" id="PF02254"/>
    </source>
</evidence>
<evidence type="ECO:0000256" key="6">
    <source>
        <dbReference type="ARBA" id="ARBA00022989"/>
    </source>
</evidence>
<feature type="transmembrane region" description="Helical" evidence="9">
    <location>
        <begin position="368"/>
        <end position="391"/>
    </location>
</feature>
<dbReference type="OrthoDB" id="570124at2"/>
<proteinExistence type="predicted"/>
<feature type="transmembrane region" description="Helical" evidence="9">
    <location>
        <begin position="304"/>
        <end position="323"/>
    </location>
</feature>
<keyword evidence="8 9" id="KW-0472">Membrane</keyword>
<dbReference type="InterPro" id="IPR003148">
    <property type="entry name" value="RCK_N"/>
</dbReference>
<dbReference type="SUPFAM" id="SSF51735">
    <property type="entry name" value="NAD(P)-binding Rossmann-fold domains"/>
    <property type="match status" value="1"/>
</dbReference>
<dbReference type="EMBL" id="SIHI01000014">
    <property type="protein sequence ID" value="TWT50098.1"/>
    <property type="molecule type" value="Genomic_DNA"/>
</dbReference>
<evidence type="ECO:0000256" key="2">
    <source>
        <dbReference type="ARBA" id="ARBA00022448"/>
    </source>
</evidence>
<feature type="transmembrane region" description="Helical" evidence="9">
    <location>
        <begin position="278"/>
        <end position="298"/>
    </location>
</feature>
<dbReference type="AlphaFoldDB" id="A0A5C5WH42"/>
<dbReference type="GO" id="GO:1902600">
    <property type="term" value="P:proton transmembrane transport"/>
    <property type="evidence" value="ECO:0007669"/>
    <property type="project" value="InterPro"/>
</dbReference>
<feature type="transmembrane region" description="Helical" evidence="9">
    <location>
        <begin position="335"/>
        <end position="356"/>
    </location>
</feature>
<keyword evidence="13" id="KW-1185">Reference proteome</keyword>
<dbReference type="RefSeq" id="WP_146511083.1">
    <property type="nucleotide sequence ID" value="NZ_SIHI01000014.1"/>
</dbReference>
<dbReference type="PANTHER" id="PTHR32507">
    <property type="entry name" value="NA(+)/H(+) ANTIPORTER 1"/>
    <property type="match status" value="1"/>
</dbReference>
<evidence type="ECO:0000256" key="3">
    <source>
        <dbReference type="ARBA" id="ARBA00022449"/>
    </source>
</evidence>
<feature type="domain" description="Cation/H+ exchanger transmembrane" evidence="10">
    <location>
        <begin position="20"/>
        <end position="392"/>
    </location>
</feature>
<feature type="transmembrane region" description="Helical" evidence="9">
    <location>
        <begin position="90"/>
        <end position="112"/>
    </location>
</feature>
<feature type="transmembrane region" description="Helical" evidence="9">
    <location>
        <begin position="118"/>
        <end position="139"/>
    </location>
</feature>
<dbReference type="PANTHER" id="PTHR32507:SF0">
    <property type="entry name" value="NA(+)_H(+) ANTIPORTER 2-RELATED"/>
    <property type="match status" value="1"/>
</dbReference>
<comment type="caution">
    <text evidence="12">The sequence shown here is derived from an EMBL/GenBank/DDBJ whole genome shotgun (WGS) entry which is preliminary data.</text>
</comment>
<keyword evidence="6 9" id="KW-1133">Transmembrane helix</keyword>
<feature type="transmembrane region" description="Helical" evidence="9">
    <location>
        <begin position="151"/>
        <end position="177"/>
    </location>
</feature>
<evidence type="ECO:0000256" key="4">
    <source>
        <dbReference type="ARBA" id="ARBA00022475"/>
    </source>
</evidence>
<sequence length="611" mass="65384">MHETDLLISLTLVVVFGTGAQWLSWKLRLPSILLLLASGFIAGPVLNVVDPDKLLGDLLFPFVSISVAVILFEGSLSLKLPELKQIGAALGYILSVGVFVTWGLIAIGAYYILEFSVFASILLGAILVVTGPTVIGPLLRQIRPIGQVGPIARWEGIVIDPIGAVLAVLVFEAYAPLLSEGVNQSSIVALQNLLSTILYGGGIGAAAAIVLAWVLKNHAVPDHLESLVTLLFVLTAFTASNLCQEESGLVAVTLMGVMLANSGVTLKHILEFKESLSLLLISGLFILLAARVELSSIVQLGWRGQAFVAFVILVVRPVAIFISTAFSQLNWKERLFLSWMAPRGIVAAAVSSVFAFKLSEYGTEGEQFVSATFMVIVGTVVVYGLTAFPLARKLGLASSNPQGVLLLGANELARAIGGAIQEAGIVVLLVDTNRWNIATARMEGLRTSSVNILDENAAHSLDLGGIGRFLALTPNDEVNSLGAMHFAELFGRANVFQLTPWRRAEKQERSVSHLRARFLFGEDYSYQTLVNRLDSGAVIKTTKLTTEFTFDDFQNAYGGDVIPLFTIQNGKLAILDSTSPEPKVGQKLIAIVDPQPASTSPTPPPTEEADA</sequence>
<evidence type="ECO:0000256" key="9">
    <source>
        <dbReference type="SAM" id="Phobius"/>
    </source>
</evidence>
<keyword evidence="3" id="KW-0050">Antiport</keyword>
<evidence type="ECO:0000256" key="5">
    <source>
        <dbReference type="ARBA" id="ARBA00022692"/>
    </source>
</evidence>
<name>A0A5C5WH42_9PLAN</name>
<feature type="transmembrane region" description="Helical" evidence="9">
    <location>
        <begin position="55"/>
        <end position="78"/>
    </location>
</feature>
<dbReference type="GO" id="GO:0006813">
    <property type="term" value="P:potassium ion transport"/>
    <property type="evidence" value="ECO:0007669"/>
    <property type="project" value="InterPro"/>
</dbReference>
<feature type="transmembrane region" description="Helical" evidence="9">
    <location>
        <begin position="32"/>
        <end position="49"/>
    </location>
</feature>
<dbReference type="InterPro" id="IPR006153">
    <property type="entry name" value="Cation/H_exchanger_TM"/>
</dbReference>
<feature type="domain" description="RCK N-terminal" evidence="11">
    <location>
        <begin position="404"/>
        <end position="495"/>
    </location>
</feature>
<feature type="transmembrane region" description="Helical" evidence="9">
    <location>
        <begin position="6"/>
        <end position="25"/>
    </location>
</feature>
<comment type="subcellular location">
    <subcellularLocation>
        <location evidence="1">Cell membrane</location>
        <topology evidence="1">Multi-pass membrane protein</topology>
    </subcellularLocation>
</comment>
<evidence type="ECO:0000313" key="12">
    <source>
        <dbReference type="EMBL" id="TWT50098.1"/>
    </source>
</evidence>